<dbReference type="Proteomes" id="UP000694407">
    <property type="component" value="Unplaced"/>
</dbReference>
<dbReference type="GO" id="GO:0005125">
    <property type="term" value="F:cytokine activity"/>
    <property type="evidence" value="ECO:0007669"/>
    <property type="project" value="InterPro"/>
</dbReference>
<dbReference type="InterPro" id="IPR036179">
    <property type="entry name" value="Ig-like_dom_sf"/>
</dbReference>
<dbReference type="PANTHER" id="PTHR15123">
    <property type="entry name" value="SECRETED AND TRANSMEMBRANE PROTEIN 1"/>
    <property type="match status" value="1"/>
</dbReference>
<dbReference type="GO" id="GO:0006955">
    <property type="term" value="P:immune response"/>
    <property type="evidence" value="ECO:0007669"/>
    <property type="project" value="InterPro"/>
</dbReference>
<reference evidence="2" key="2">
    <citation type="submission" date="2025-09" db="UniProtKB">
        <authorList>
            <consortium name="Ensembl"/>
        </authorList>
    </citation>
    <scope>IDENTIFICATION</scope>
</reference>
<evidence type="ECO:0000256" key="1">
    <source>
        <dbReference type="SAM" id="SignalP"/>
    </source>
</evidence>
<keyword evidence="1" id="KW-0732">Signal</keyword>
<feature type="signal peptide" evidence="1">
    <location>
        <begin position="1"/>
        <end position="33"/>
    </location>
</feature>
<dbReference type="SUPFAM" id="SSF48726">
    <property type="entry name" value="Immunoglobulin"/>
    <property type="match status" value="1"/>
</dbReference>
<evidence type="ECO:0008006" key="4">
    <source>
        <dbReference type="Google" id="ProtNLM"/>
    </source>
</evidence>
<dbReference type="InterPro" id="IPR033231">
    <property type="entry name" value="SECTM1"/>
</dbReference>
<evidence type="ECO:0000313" key="2">
    <source>
        <dbReference type="Ensembl" id="ENSMMMP00000003458.1"/>
    </source>
</evidence>
<dbReference type="AlphaFoldDB" id="A0A8C5YQ82"/>
<evidence type="ECO:0000313" key="3">
    <source>
        <dbReference type="Proteomes" id="UP000694407"/>
    </source>
</evidence>
<dbReference type="GO" id="GO:0016020">
    <property type="term" value="C:membrane"/>
    <property type="evidence" value="ECO:0007669"/>
    <property type="project" value="TreeGrafter"/>
</dbReference>
<feature type="chain" id="PRO_5034186315" description="Secreted and transmembrane protein 1" evidence="1">
    <location>
        <begin position="34"/>
        <end position="157"/>
    </location>
</feature>
<dbReference type="PANTHER" id="PTHR15123:SF5">
    <property type="entry name" value="SECRETED AND TRANSMEMBRANE PROTEIN 1"/>
    <property type="match status" value="1"/>
</dbReference>
<accession>A0A8C5YQ82</accession>
<reference evidence="2" key="1">
    <citation type="submission" date="2025-08" db="UniProtKB">
        <authorList>
            <consortium name="Ensembl"/>
        </authorList>
    </citation>
    <scope>IDENTIFICATION</scope>
</reference>
<name>A0A8C5YQ82_MARMA</name>
<proteinExistence type="predicted"/>
<organism evidence="2 3">
    <name type="scientific">Marmota marmota marmota</name>
    <name type="common">Alpine marmot</name>
    <dbReference type="NCBI Taxonomy" id="9994"/>
    <lineage>
        <taxon>Eukaryota</taxon>
        <taxon>Metazoa</taxon>
        <taxon>Chordata</taxon>
        <taxon>Craniata</taxon>
        <taxon>Vertebrata</taxon>
        <taxon>Euteleostomi</taxon>
        <taxon>Mammalia</taxon>
        <taxon>Eutheria</taxon>
        <taxon>Euarchontoglires</taxon>
        <taxon>Glires</taxon>
        <taxon>Rodentia</taxon>
        <taxon>Sciuromorpha</taxon>
        <taxon>Sciuridae</taxon>
        <taxon>Xerinae</taxon>
        <taxon>Marmotini</taxon>
        <taxon>Marmota</taxon>
    </lineage>
</organism>
<protein>
    <recommendedName>
        <fullName evidence="4">Secreted and transmembrane protein 1</fullName>
    </recommendedName>
</protein>
<sequence length="157" mass="17160">MRTWPSVSPRRIPQPCVPSMLGILLLLVASLSAQNTSWDRPSCTEGVVSVARGQPAVMACNISNTFSRITIRLRAHGKTVTIFEEQPPGRFSGGGWKLQVHGGQARLVITAAQDAHAGQYLWHLQGLQRTNRATYLNVSGEAGPGRGRRRWGHHCGQ</sequence>
<dbReference type="Ensembl" id="ENSMMMT00000003922.1">
    <property type="protein sequence ID" value="ENSMMMP00000003458.1"/>
    <property type="gene ID" value="ENSMMMG00000003176.1"/>
</dbReference>
<dbReference type="GeneTree" id="ENSGT00530000064499"/>
<dbReference type="InterPro" id="IPR013783">
    <property type="entry name" value="Ig-like_fold"/>
</dbReference>
<dbReference type="Gene3D" id="2.60.40.10">
    <property type="entry name" value="Immunoglobulins"/>
    <property type="match status" value="1"/>
</dbReference>
<keyword evidence="3" id="KW-1185">Reference proteome</keyword>